<evidence type="ECO:0000259" key="3">
    <source>
        <dbReference type="SMART" id="SM00909"/>
    </source>
</evidence>
<feature type="chain" id="PRO_5038402479" description="GerMN domain-containing protein" evidence="2">
    <location>
        <begin position="32"/>
        <end position="369"/>
    </location>
</feature>
<evidence type="ECO:0000256" key="1">
    <source>
        <dbReference type="SAM" id="MobiDB-lite"/>
    </source>
</evidence>
<evidence type="ECO:0000256" key="2">
    <source>
        <dbReference type="SAM" id="SignalP"/>
    </source>
</evidence>
<sequence>MKKSFYRGIAFRKWAPILLLLPLLSACSQGAGTNVDQAESIDPPPYDVEQAMIQDMSPTAILEGNDVVTVYLQDRNGYLAPISLRLEDDVESSEQSLTQSPAQSPSQTTAQQAIAWMTKNKQLADQLPPGFGAVLPEGTKVNSVTENTSQHTIAIDFAAPFPTIAAAQERKVIEALVWTLTELPGINKVKLSVAGKPIQSLPSSGIPVDSTLTRGLGINLEKVANIQISRAMAVTLYFSAQSAEGEGYFVPVTRLINRQADPAKAALEQLILGPQKTSSLKAVLTNDMSIEKLSQMADTVNVSLQDSDWVPKSPVPSEMMEALVLTLTEATGVPQVQVVMNGDDSLVDSDNRAYDRPVTRQAYVNTLSR</sequence>
<comment type="caution">
    <text evidence="4">The sequence shown here is derived from an EMBL/GenBank/DDBJ whole genome shotgun (WGS) entry which is preliminary data.</text>
</comment>
<evidence type="ECO:0000313" key="4">
    <source>
        <dbReference type="EMBL" id="TFE30657.1"/>
    </source>
</evidence>
<organism evidence="4 5">
    <name type="scientific">Cohnella luojiensis</name>
    <dbReference type="NCBI Taxonomy" id="652876"/>
    <lineage>
        <taxon>Bacteria</taxon>
        <taxon>Bacillati</taxon>
        <taxon>Bacillota</taxon>
        <taxon>Bacilli</taxon>
        <taxon>Bacillales</taxon>
        <taxon>Paenibacillaceae</taxon>
        <taxon>Cohnella</taxon>
    </lineage>
</organism>
<protein>
    <recommendedName>
        <fullName evidence="3">GerMN domain-containing protein</fullName>
    </recommendedName>
</protein>
<dbReference type="OrthoDB" id="1715058at2"/>
<feature type="domain" description="GerMN" evidence="3">
    <location>
        <begin position="263"/>
        <end position="349"/>
    </location>
</feature>
<dbReference type="PROSITE" id="PS51257">
    <property type="entry name" value="PROKAR_LIPOPROTEIN"/>
    <property type="match status" value="1"/>
</dbReference>
<reference evidence="4 5" key="1">
    <citation type="submission" date="2019-03" db="EMBL/GenBank/DDBJ databases">
        <title>Cohnella endophytica sp. nov., a novel endophytic bacterium isolated from bark of Sonneratia apetala.</title>
        <authorList>
            <person name="Tuo L."/>
        </authorList>
    </citation>
    <scope>NUCLEOTIDE SEQUENCE [LARGE SCALE GENOMIC DNA]</scope>
    <source>
        <strain evidence="4 5">CCTCC AB 208254</strain>
    </source>
</reference>
<evidence type="ECO:0000313" key="5">
    <source>
        <dbReference type="Proteomes" id="UP000297900"/>
    </source>
</evidence>
<dbReference type="EMBL" id="SOMN01000002">
    <property type="protein sequence ID" value="TFE30657.1"/>
    <property type="molecule type" value="Genomic_DNA"/>
</dbReference>
<dbReference type="RefSeq" id="WP_135150538.1">
    <property type="nucleotide sequence ID" value="NZ_SOMN01000002.1"/>
</dbReference>
<gene>
    <name evidence="4" type="ORF">E2980_02415</name>
</gene>
<dbReference type="Pfam" id="PF10646">
    <property type="entry name" value="Germane"/>
    <property type="match status" value="2"/>
</dbReference>
<feature type="region of interest" description="Disordered" evidence="1">
    <location>
        <begin position="90"/>
        <end position="111"/>
    </location>
</feature>
<accession>A0A4Y8M9M3</accession>
<feature type="signal peptide" evidence="2">
    <location>
        <begin position="1"/>
        <end position="31"/>
    </location>
</feature>
<dbReference type="InterPro" id="IPR019606">
    <property type="entry name" value="GerMN"/>
</dbReference>
<feature type="domain" description="GerMN" evidence="3">
    <location>
        <begin position="110"/>
        <end position="202"/>
    </location>
</feature>
<proteinExistence type="predicted"/>
<dbReference type="Proteomes" id="UP000297900">
    <property type="component" value="Unassembled WGS sequence"/>
</dbReference>
<feature type="compositionally biased region" description="Low complexity" evidence="1">
    <location>
        <begin position="98"/>
        <end position="111"/>
    </location>
</feature>
<keyword evidence="2" id="KW-0732">Signal</keyword>
<dbReference type="AlphaFoldDB" id="A0A4Y8M9M3"/>
<keyword evidence="5" id="KW-1185">Reference proteome</keyword>
<dbReference type="SMART" id="SM00909">
    <property type="entry name" value="Germane"/>
    <property type="match status" value="2"/>
</dbReference>
<name>A0A4Y8M9M3_9BACL</name>